<dbReference type="GO" id="GO:0005886">
    <property type="term" value="C:plasma membrane"/>
    <property type="evidence" value="ECO:0007669"/>
    <property type="project" value="UniProtKB-SubCell"/>
</dbReference>
<evidence type="ECO:0000313" key="10">
    <source>
        <dbReference type="Proteomes" id="UP001152872"/>
    </source>
</evidence>
<protein>
    <submittedName>
        <fullName evidence="9">Rod shape-determining protein MreD</fullName>
    </submittedName>
</protein>
<dbReference type="RefSeq" id="WP_009628390.1">
    <property type="nucleotide sequence ID" value="NZ_VBTY01000162.1"/>
</dbReference>
<organism evidence="9 10">
    <name type="scientific">Pseudanabaena catenata USMAC16</name>
    <dbReference type="NCBI Taxonomy" id="1855837"/>
    <lineage>
        <taxon>Bacteria</taxon>
        <taxon>Bacillati</taxon>
        <taxon>Cyanobacteriota</taxon>
        <taxon>Cyanophyceae</taxon>
        <taxon>Pseudanabaenales</taxon>
        <taxon>Pseudanabaenaceae</taxon>
        <taxon>Pseudanabaena</taxon>
    </lineage>
</organism>
<proteinExistence type="inferred from homology"/>
<keyword evidence="5" id="KW-0133">Cell shape</keyword>
<evidence type="ECO:0000256" key="5">
    <source>
        <dbReference type="ARBA" id="ARBA00022960"/>
    </source>
</evidence>
<evidence type="ECO:0000256" key="8">
    <source>
        <dbReference type="SAM" id="Phobius"/>
    </source>
</evidence>
<keyword evidence="6 8" id="KW-1133">Transmembrane helix</keyword>
<gene>
    <name evidence="9" type="primary">mreD</name>
    <name evidence="9" type="ORF">FEV09_16890</name>
</gene>
<dbReference type="EMBL" id="VBTY01000162">
    <property type="protein sequence ID" value="MDG3496224.1"/>
    <property type="molecule type" value="Genomic_DNA"/>
</dbReference>
<keyword evidence="10" id="KW-1185">Reference proteome</keyword>
<dbReference type="AlphaFoldDB" id="A0A9X4MHF1"/>
<evidence type="ECO:0000256" key="4">
    <source>
        <dbReference type="ARBA" id="ARBA00022692"/>
    </source>
</evidence>
<dbReference type="GO" id="GO:0008360">
    <property type="term" value="P:regulation of cell shape"/>
    <property type="evidence" value="ECO:0007669"/>
    <property type="project" value="UniProtKB-KW"/>
</dbReference>
<dbReference type="Proteomes" id="UP001152872">
    <property type="component" value="Unassembled WGS sequence"/>
</dbReference>
<name>A0A9X4MHF1_9CYAN</name>
<comment type="subcellular location">
    <subcellularLocation>
        <location evidence="1">Cell membrane</location>
        <topology evidence="1">Multi-pass membrane protein</topology>
    </subcellularLocation>
</comment>
<keyword evidence="7 8" id="KW-0472">Membrane</keyword>
<comment type="caution">
    <text evidence="9">The sequence shown here is derived from an EMBL/GenBank/DDBJ whole genome shotgun (WGS) entry which is preliminary data.</text>
</comment>
<evidence type="ECO:0000256" key="3">
    <source>
        <dbReference type="ARBA" id="ARBA00022475"/>
    </source>
</evidence>
<sequence>MLDRKTSISKKFLNGIVTIGSLLACILAMYTRIPGMTLMGIAPNWLLIWLVAWSVNRPVFLTVMTGIALGMVQDGMTTVTDLNISPTHTLGLAIAGGLTSLLQKQRYIQEDFISIALIVFGMAVIVETMHAVQLTFMGAGIDNVWSLQQRIALSSAILSSLWSPAIYFPLSRWWRSLGRKDD</sequence>
<evidence type="ECO:0000313" key="9">
    <source>
        <dbReference type="EMBL" id="MDG3496224.1"/>
    </source>
</evidence>
<keyword evidence="4 8" id="KW-0812">Transmembrane</keyword>
<reference evidence="9" key="1">
    <citation type="submission" date="2019-05" db="EMBL/GenBank/DDBJ databases">
        <title>Whole genome sequencing of Pseudanabaena catenata USMAC16.</title>
        <authorList>
            <person name="Khan Z."/>
            <person name="Omar W.M."/>
            <person name="Convey P."/>
            <person name="Merican F."/>
            <person name="Najimudin N."/>
        </authorList>
    </citation>
    <scope>NUCLEOTIDE SEQUENCE</scope>
    <source>
        <strain evidence="9">USMAC16</strain>
    </source>
</reference>
<dbReference type="PROSITE" id="PS51257">
    <property type="entry name" value="PROKAR_LIPOPROTEIN"/>
    <property type="match status" value="1"/>
</dbReference>
<evidence type="ECO:0000256" key="7">
    <source>
        <dbReference type="ARBA" id="ARBA00023136"/>
    </source>
</evidence>
<comment type="similarity">
    <text evidence="2">Belongs to the MreD family.</text>
</comment>
<feature type="transmembrane region" description="Helical" evidence="8">
    <location>
        <begin position="12"/>
        <end position="30"/>
    </location>
</feature>
<accession>A0A9X4MHF1</accession>
<feature type="transmembrane region" description="Helical" evidence="8">
    <location>
        <begin position="151"/>
        <end position="170"/>
    </location>
</feature>
<evidence type="ECO:0000256" key="6">
    <source>
        <dbReference type="ARBA" id="ARBA00022989"/>
    </source>
</evidence>
<feature type="transmembrane region" description="Helical" evidence="8">
    <location>
        <begin position="112"/>
        <end position="131"/>
    </location>
</feature>
<dbReference type="Pfam" id="PF04093">
    <property type="entry name" value="MreD"/>
    <property type="match status" value="1"/>
</dbReference>
<evidence type="ECO:0000256" key="2">
    <source>
        <dbReference type="ARBA" id="ARBA00007776"/>
    </source>
</evidence>
<evidence type="ECO:0000256" key="1">
    <source>
        <dbReference type="ARBA" id="ARBA00004651"/>
    </source>
</evidence>
<dbReference type="InterPro" id="IPR007227">
    <property type="entry name" value="Cell_shape_determining_MreD"/>
</dbReference>
<dbReference type="NCBIfam" id="TIGR03426">
    <property type="entry name" value="shape_MreD"/>
    <property type="match status" value="1"/>
</dbReference>
<keyword evidence="3" id="KW-1003">Cell membrane</keyword>